<dbReference type="EMBL" id="JAEUBG010003037">
    <property type="protein sequence ID" value="KAH3683585.1"/>
    <property type="molecule type" value="Genomic_DNA"/>
</dbReference>
<name>A0A9P8TLZ3_WICPI</name>
<reference evidence="1" key="2">
    <citation type="submission" date="2021-01" db="EMBL/GenBank/DDBJ databases">
        <authorList>
            <person name="Schikora-Tamarit M.A."/>
        </authorList>
    </citation>
    <scope>NUCLEOTIDE SEQUENCE</scope>
    <source>
        <strain evidence="1">CBS2887</strain>
    </source>
</reference>
<keyword evidence="2" id="KW-1185">Reference proteome</keyword>
<gene>
    <name evidence="1" type="ORF">WICPIJ_005432</name>
</gene>
<evidence type="ECO:0000313" key="1">
    <source>
        <dbReference type="EMBL" id="KAH3683585.1"/>
    </source>
</evidence>
<organism evidence="1 2">
    <name type="scientific">Wickerhamomyces pijperi</name>
    <name type="common">Yeast</name>
    <name type="synonym">Pichia pijperi</name>
    <dbReference type="NCBI Taxonomy" id="599730"/>
    <lineage>
        <taxon>Eukaryota</taxon>
        <taxon>Fungi</taxon>
        <taxon>Dikarya</taxon>
        <taxon>Ascomycota</taxon>
        <taxon>Saccharomycotina</taxon>
        <taxon>Saccharomycetes</taxon>
        <taxon>Phaffomycetales</taxon>
        <taxon>Wickerhamomycetaceae</taxon>
        <taxon>Wickerhamomyces</taxon>
    </lineage>
</organism>
<comment type="caution">
    <text evidence="1">The sequence shown here is derived from an EMBL/GenBank/DDBJ whole genome shotgun (WGS) entry which is preliminary data.</text>
</comment>
<protein>
    <submittedName>
        <fullName evidence="1">Uncharacterized protein</fullName>
    </submittedName>
</protein>
<accession>A0A9P8TLZ3</accession>
<sequence length="67" mass="6538">MNSVSTSSRNGSASFSVEVVGLALAMVVDLTLDLVEALVLDLAVVFTGATGDGASSSAADCGSSWAG</sequence>
<evidence type="ECO:0000313" key="2">
    <source>
        <dbReference type="Proteomes" id="UP000774326"/>
    </source>
</evidence>
<dbReference type="AlphaFoldDB" id="A0A9P8TLZ3"/>
<dbReference type="Proteomes" id="UP000774326">
    <property type="component" value="Unassembled WGS sequence"/>
</dbReference>
<proteinExistence type="predicted"/>
<reference evidence="1" key="1">
    <citation type="journal article" date="2021" name="Open Biol.">
        <title>Shared evolutionary footprints suggest mitochondrial oxidative damage underlies multiple complex I losses in fungi.</title>
        <authorList>
            <person name="Schikora-Tamarit M.A."/>
            <person name="Marcet-Houben M."/>
            <person name="Nosek J."/>
            <person name="Gabaldon T."/>
        </authorList>
    </citation>
    <scope>NUCLEOTIDE SEQUENCE</scope>
    <source>
        <strain evidence="1">CBS2887</strain>
    </source>
</reference>